<dbReference type="GO" id="GO:0015627">
    <property type="term" value="C:type II protein secretion system complex"/>
    <property type="evidence" value="ECO:0007669"/>
    <property type="project" value="InterPro"/>
</dbReference>
<reference evidence="2 3" key="1">
    <citation type="submission" date="2018-12" db="EMBL/GenBank/DDBJ databases">
        <title>The whole draft genome of Aquabacterium sp. SJQ9.</title>
        <authorList>
            <person name="Sun L."/>
            <person name="Gao X."/>
            <person name="Chen W."/>
            <person name="Huang K."/>
        </authorList>
    </citation>
    <scope>NUCLEOTIDE SEQUENCE [LARGE SCALE GENOMIC DNA]</scope>
    <source>
        <strain evidence="2 3">SJQ9</strain>
    </source>
</reference>
<keyword evidence="1" id="KW-0812">Transmembrane</keyword>
<evidence type="ECO:0000313" key="2">
    <source>
        <dbReference type="EMBL" id="RRS06205.1"/>
    </source>
</evidence>
<name>A0A3R8TF39_9BURK</name>
<dbReference type="InterPro" id="IPR007690">
    <property type="entry name" value="T2SS_GspM"/>
</dbReference>
<dbReference type="Pfam" id="PF04612">
    <property type="entry name" value="T2SSM"/>
    <property type="match status" value="1"/>
</dbReference>
<organism evidence="2 3">
    <name type="scientific">Aquabacterium soli</name>
    <dbReference type="NCBI Taxonomy" id="2493092"/>
    <lineage>
        <taxon>Bacteria</taxon>
        <taxon>Pseudomonadati</taxon>
        <taxon>Pseudomonadota</taxon>
        <taxon>Betaproteobacteria</taxon>
        <taxon>Burkholderiales</taxon>
        <taxon>Aquabacterium</taxon>
    </lineage>
</organism>
<dbReference type="GO" id="GO:0015628">
    <property type="term" value="P:protein secretion by the type II secretion system"/>
    <property type="evidence" value="ECO:0007669"/>
    <property type="project" value="InterPro"/>
</dbReference>
<dbReference type="Proteomes" id="UP000269265">
    <property type="component" value="Unassembled WGS sequence"/>
</dbReference>
<evidence type="ECO:0000256" key="1">
    <source>
        <dbReference type="SAM" id="Phobius"/>
    </source>
</evidence>
<dbReference type="RefSeq" id="WP_125241348.1">
    <property type="nucleotide sequence ID" value="NZ_RSED01000001.1"/>
</dbReference>
<proteinExistence type="predicted"/>
<dbReference type="OrthoDB" id="8687363at2"/>
<keyword evidence="1" id="KW-0472">Membrane</keyword>
<protein>
    <submittedName>
        <fullName evidence="2">Type II secretion system protein M</fullName>
    </submittedName>
</protein>
<comment type="caution">
    <text evidence="2">The sequence shown here is derived from an EMBL/GenBank/DDBJ whole genome shotgun (WGS) entry which is preliminary data.</text>
</comment>
<keyword evidence="1" id="KW-1133">Transmembrane helix</keyword>
<keyword evidence="3" id="KW-1185">Reference proteome</keyword>
<sequence>MAEQSATASSLNDLRVQLKTRWAAMAPRERRMITVMAWLLGITLVFLLGVRPAWKTLQQTPVQLREVNTVLEDMQRQAAEVKTLRQMPVVPPAQAEAALRSATERLGEGAKIRVLPDRTVVTLTKVAGADLAQWLAEARANARARPVEANFAQIEPGVYSGTVSVVLPGAAPTGR</sequence>
<feature type="transmembrane region" description="Helical" evidence="1">
    <location>
        <begin position="35"/>
        <end position="54"/>
    </location>
</feature>
<dbReference type="AlphaFoldDB" id="A0A3R8TF39"/>
<gene>
    <name evidence="2" type="ORF">EIP75_01005</name>
</gene>
<accession>A0A3R8TF39</accession>
<dbReference type="EMBL" id="RSED01000001">
    <property type="protein sequence ID" value="RRS06205.1"/>
    <property type="molecule type" value="Genomic_DNA"/>
</dbReference>
<evidence type="ECO:0000313" key="3">
    <source>
        <dbReference type="Proteomes" id="UP000269265"/>
    </source>
</evidence>